<protein>
    <recommendedName>
        <fullName evidence="5">Profilin</fullName>
    </recommendedName>
</protein>
<keyword evidence="3" id="KW-0963">Cytoplasm</keyword>
<name>A0A8T3E0Q3_9TELE</name>
<evidence type="ECO:0000256" key="1">
    <source>
        <dbReference type="ARBA" id="ARBA00004245"/>
    </source>
</evidence>
<dbReference type="Pfam" id="PF00235">
    <property type="entry name" value="Profilin"/>
    <property type="match status" value="1"/>
</dbReference>
<dbReference type="GO" id="GO:0030036">
    <property type="term" value="P:actin cytoskeleton organization"/>
    <property type="evidence" value="ECO:0007669"/>
    <property type="project" value="InterPro"/>
</dbReference>
<dbReference type="Gene3D" id="3.30.450.30">
    <property type="entry name" value="Dynein light chain 2a, cytoplasmic"/>
    <property type="match status" value="1"/>
</dbReference>
<dbReference type="PANTHER" id="PTHR13936">
    <property type="entry name" value="PROFILIN"/>
    <property type="match status" value="1"/>
</dbReference>
<comment type="caution">
    <text evidence="6">The sequence shown here is derived from an EMBL/GenBank/DDBJ whole genome shotgun (WGS) entry which is preliminary data.</text>
</comment>
<dbReference type="PRINTS" id="PR01639">
    <property type="entry name" value="PROFILINMAML"/>
</dbReference>
<dbReference type="GO" id="GO:0032233">
    <property type="term" value="P:positive regulation of actin filament bundle assembly"/>
    <property type="evidence" value="ECO:0007669"/>
    <property type="project" value="TreeGrafter"/>
</dbReference>
<evidence type="ECO:0000256" key="4">
    <source>
        <dbReference type="ARBA" id="ARBA00023212"/>
    </source>
</evidence>
<organism evidence="6 7">
    <name type="scientific">Albula goreensis</name>
    <dbReference type="NCBI Taxonomy" id="1534307"/>
    <lineage>
        <taxon>Eukaryota</taxon>
        <taxon>Metazoa</taxon>
        <taxon>Chordata</taxon>
        <taxon>Craniata</taxon>
        <taxon>Vertebrata</taxon>
        <taxon>Euteleostomi</taxon>
        <taxon>Actinopterygii</taxon>
        <taxon>Neopterygii</taxon>
        <taxon>Teleostei</taxon>
        <taxon>Albuliformes</taxon>
        <taxon>Albulidae</taxon>
        <taxon>Albula</taxon>
    </lineage>
</organism>
<keyword evidence="7" id="KW-1185">Reference proteome</keyword>
<evidence type="ECO:0000313" key="7">
    <source>
        <dbReference type="Proteomes" id="UP000829720"/>
    </source>
</evidence>
<dbReference type="PANTHER" id="PTHR13936:SF17">
    <property type="entry name" value="PROFILIN"/>
    <property type="match status" value="1"/>
</dbReference>
<evidence type="ECO:0000256" key="2">
    <source>
        <dbReference type="ARBA" id="ARBA00010058"/>
    </source>
</evidence>
<evidence type="ECO:0000256" key="5">
    <source>
        <dbReference type="RuleBase" id="RU003909"/>
    </source>
</evidence>
<dbReference type="InterPro" id="IPR048278">
    <property type="entry name" value="PFN"/>
</dbReference>
<dbReference type="InterPro" id="IPR005454">
    <property type="entry name" value="Profilin1/2/3_vertebrate"/>
</dbReference>
<keyword evidence="4" id="KW-0206">Cytoskeleton</keyword>
<dbReference type="OrthoDB" id="421374at2759"/>
<dbReference type="InterPro" id="IPR036140">
    <property type="entry name" value="PFN_sf"/>
</dbReference>
<evidence type="ECO:0000313" key="6">
    <source>
        <dbReference type="EMBL" id="KAI1902812.1"/>
    </source>
</evidence>
<dbReference type="AlphaFoldDB" id="A0A8T3E0Q3"/>
<dbReference type="InterPro" id="IPR005455">
    <property type="entry name" value="PFN_euk"/>
</dbReference>
<dbReference type="SUPFAM" id="SSF55770">
    <property type="entry name" value="Profilin (actin-binding protein)"/>
    <property type="match status" value="1"/>
</dbReference>
<proteinExistence type="inferred from homology"/>
<dbReference type="GO" id="GO:0003779">
    <property type="term" value="F:actin binding"/>
    <property type="evidence" value="ECO:0007669"/>
    <property type="project" value="UniProtKB-KW"/>
</dbReference>
<dbReference type="Proteomes" id="UP000829720">
    <property type="component" value="Unassembled WGS sequence"/>
</dbReference>
<dbReference type="SMART" id="SM00392">
    <property type="entry name" value="PROF"/>
    <property type="match status" value="1"/>
</dbReference>
<dbReference type="EMBL" id="JAERUA010000002">
    <property type="protein sequence ID" value="KAI1902812.1"/>
    <property type="molecule type" value="Genomic_DNA"/>
</dbReference>
<keyword evidence="5" id="KW-0009">Actin-binding</keyword>
<evidence type="ECO:0000256" key="3">
    <source>
        <dbReference type="ARBA" id="ARBA00022490"/>
    </source>
</evidence>
<gene>
    <name evidence="6" type="ORF">AGOR_G00019970</name>
</gene>
<sequence length="146" mass="15790">MSWDAHVDDIMQPDNVIDCAIVGCLPGQELMWGSFKDGTFRNITSAEVKALMTSERSSLLSNGVTLGNIKCTVLRDMLFDPDSDTDTGTGTMDLRTKATGNEPTYCICVVKTKTALVFVKGKPDSHGGNLNVVADKKVSYLKSCGY</sequence>
<dbReference type="GO" id="GO:0005737">
    <property type="term" value="C:cytoplasm"/>
    <property type="evidence" value="ECO:0007669"/>
    <property type="project" value="TreeGrafter"/>
</dbReference>
<comment type="subcellular location">
    <subcellularLocation>
        <location evidence="1">Cytoplasm</location>
        <location evidence="1">Cytoskeleton</location>
    </subcellularLocation>
</comment>
<reference evidence="6" key="1">
    <citation type="submission" date="2021-01" db="EMBL/GenBank/DDBJ databases">
        <authorList>
            <person name="Zahm M."/>
            <person name="Roques C."/>
            <person name="Cabau C."/>
            <person name="Klopp C."/>
            <person name="Donnadieu C."/>
            <person name="Jouanno E."/>
            <person name="Lampietro C."/>
            <person name="Louis A."/>
            <person name="Herpin A."/>
            <person name="Echchiki A."/>
            <person name="Berthelot C."/>
            <person name="Parey E."/>
            <person name="Roest-Crollius H."/>
            <person name="Braasch I."/>
            <person name="Postlethwait J."/>
            <person name="Bobe J."/>
            <person name="Montfort J."/>
            <person name="Bouchez O."/>
            <person name="Begum T."/>
            <person name="Mejri S."/>
            <person name="Adams A."/>
            <person name="Chen W.-J."/>
            <person name="Guiguen Y."/>
        </authorList>
    </citation>
    <scope>NUCLEOTIDE SEQUENCE</scope>
    <source>
        <tissue evidence="6">Blood</tissue>
    </source>
</reference>
<accession>A0A8T3E0Q3</accession>
<comment type="similarity">
    <text evidence="2 5">Belongs to the profilin family.</text>
</comment>
<dbReference type="GO" id="GO:0030833">
    <property type="term" value="P:regulation of actin filament polymerization"/>
    <property type="evidence" value="ECO:0007669"/>
    <property type="project" value="TreeGrafter"/>
</dbReference>
<dbReference type="GO" id="GO:0005856">
    <property type="term" value="C:cytoskeleton"/>
    <property type="evidence" value="ECO:0007669"/>
    <property type="project" value="UniProtKB-SubCell"/>
</dbReference>